<dbReference type="AlphaFoldDB" id="A0A2K8K6D8"/>
<reference evidence="1 2" key="1">
    <citation type="submission" date="2017-11" db="EMBL/GenBank/DDBJ databases">
        <title>Revised Sequence and Annotation of the Rhodobaca barguzinensis strain alga05 Genome.</title>
        <authorList>
            <person name="Kopejtka K."/>
            <person name="Tomasch J.M."/>
            <person name="Bunk B."/>
            <person name="Koblizek M."/>
        </authorList>
    </citation>
    <scope>NUCLEOTIDE SEQUENCE [LARGE SCALE GENOMIC DNA]</scope>
    <source>
        <strain evidence="2">alga05</strain>
    </source>
</reference>
<keyword evidence="2" id="KW-1185">Reference proteome</keyword>
<evidence type="ECO:0000313" key="1">
    <source>
        <dbReference type="EMBL" id="ATX65014.1"/>
    </source>
</evidence>
<dbReference type="Proteomes" id="UP000228948">
    <property type="component" value="Chromosome"/>
</dbReference>
<proteinExistence type="predicted"/>
<dbReference type="RefSeq" id="WP_071479670.1">
    <property type="nucleotide sequence ID" value="NZ_CP024899.1"/>
</dbReference>
<evidence type="ECO:0000313" key="2">
    <source>
        <dbReference type="Proteomes" id="UP000228948"/>
    </source>
</evidence>
<organism evidence="1 2">
    <name type="scientific">Roseinatronobacter bogoriensis subsp. barguzinensis</name>
    <dbReference type="NCBI Taxonomy" id="441209"/>
    <lineage>
        <taxon>Bacteria</taxon>
        <taxon>Pseudomonadati</taxon>
        <taxon>Pseudomonadota</taxon>
        <taxon>Alphaproteobacteria</taxon>
        <taxon>Rhodobacterales</taxon>
        <taxon>Paracoccaceae</taxon>
        <taxon>Roseinatronobacter</taxon>
    </lineage>
</organism>
<dbReference type="EMBL" id="CP024899">
    <property type="protein sequence ID" value="ATX65014.1"/>
    <property type="molecule type" value="Genomic_DNA"/>
</dbReference>
<dbReference type="KEGG" id="rbg:BG454_03500"/>
<accession>A0A2K8K6D8</accession>
<sequence>MSDTSPHAHIARPNGVEIRRLEDLRVLRELEGTVDAQDSGSAKPLLHDMPQRLAQCLGKLRLNRGSFGYP</sequence>
<gene>
    <name evidence="1" type="ORF">BG454_03500</name>
</gene>
<name>A0A2K8K6D8_9RHOB</name>
<protein>
    <submittedName>
        <fullName evidence="1">Uncharacterized protein</fullName>
    </submittedName>
</protein>